<evidence type="ECO:0000313" key="2">
    <source>
        <dbReference type="EMBL" id="CAE8608903.1"/>
    </source>
</evidence>
<feature type="compositionally biased region" description="Basic and acidic residues" evidence="1">
    <location>
        <begin position="143"/>
        <end position="153"/>
    </location>
</feature>
<organism evidence="2 3">
    <name type="scientific">Polarella glacialis</name>
    <name type="common">Dinoflagellate</name>
    <dbReference type="NCBI Taxonomy" id="89957"/>
    <lineage>
        <taxon>Eukaryota</taxon>
        <taxon>Sar</taxon>
        <taxon>Alveolata</taxon>
        <taxon>Dinophyceae</taxon>
        <taxon>Suessiales</taxon>
        <taxon>Suessiaceae</taxon>
        <taxon>Polarella</taxon>
    </lineage>
</organism>
<protein>
    <submittedName>
        <fullName evidence="2">Uncharacterized protein</fullName>
    </submittedName>
</protein>
<evidence type="ECO:0000313" key="3">
    <source>
        <dbReference type="Proteomes" id="UP000654075"/>
    </source>
</evidence>
<dbReference type="PANTHER" id="PTHR34438:SF1">
    <property type="entry name" value="CHROMOSOME 2 OPEN READING FRAME 81"/>
    <property type="match status" value="1"/>
</dbReference>
<comment type="caution">
    <text evidence="2">The sequence shown here is derived from an EMBL/GenBank/DDBJ whole genome shotgun (WGS) entry which is preliminary data.</text>
</comment>
<gene>
    <name evidence="2" type="ORF">PGLA1383_LOCUS26733</name>
</gene>
<keyword evidence="3" id="KW-1185">Reference proteome</keyword>
<feature type="non-terminal residue" evidence="2">
    <location>
        <position position="1"/>
    </location>
</feature>
<dbReference type="Proteomes" id="UP000654075">
    <property type="component" value="Unassembled WGS sequence"/>
</dbReference>
<reference evidence="2" key="1">
    <citation type="submission" date="2021-02" db="EMBL/GenBank/DDBJ databases">
        <authorList>
            <person name="Dougan E. K."/>
            <person name="Rhodes N."/>
            <person name="Thang M."/>
            <person name="Chan C."/>
        </authorList>
    </citation>
    <scope>NUCLEOTIDE SEQUENCE</scope>
</reference>
<evidence type="ECO:0000256" key="1">
    <source>
        <dbReference type="SAM" id="MobiDB-lite"/>
    </source>
</evidence>
<feature type="region of interest" description="Disordered" evidence="1">
    <location>
        <begin position="240"/>
        <end position="265"/>
    </location>
</feature>
<dbReference type="InterPro" id="IPR028042">
    <property type="entry name" value="DUF4639"/>
</dbReference>
<sequence>MADAFEGSPWGPWMDYGRPMCGAEEAVSEIIDKILTDGGITLWQKYLERKAFSFASKSVSDVLVSQLRMCFVHHDQGEPDIDEGWEIEEEPTPGEVDSWARMHLPVRRFKTAADEPATSSKSSKMTGGTFRRGVSRGRPTSKGAKEMKEKPDVPRQSPLTDDMVVDWEEERMRDAKEREAARRRDGEKKAREAEKSQETERTKVSELHDKMSKHVHTFDTEGNLIWVDDVKPERLPKLQENFGFNVKRDPRPRLGQSDMDGKNAQ</sequence>
<feature type="region of interest" description="Disordered" evidence="1">
    <location>
        <begin position="110"/>
        <end position="215"/>
    </location>
</feature>
<dbReference type="AlphaFoldDB" id="A0A813F5P2"/>
<dbReference type="PANTHER" id="PTHR34438">
    <property type="entry name" value="SI:DKEY-97L20.6"/>
    <property type="match status" value="1"/>
</dbReference>
<name>A0A813F5P2_POLGL</name>
<proteinExistence type="predicted"/>
<dbReference type="OrthoDB" id="415864at2759"/>
<feature type="compositionally biased region" description="Basic and acidic residues" evidence="1">
    <location>
        <begin position="170"/>
        <end position="215"/>
    </location>
</feature>
<accession>A0A813F5P2</accession>
<dbReference type="EMBL" id="CAJNNV010024081">
    <property type="protein sequence ID" value="CAE8608903.1"/>
    <property type="molecule type" value="Genomic_DNA"/>
</dbReference>